<proteinExistence type="predicted"/>
<comment type="caution">
    <text evidence="2">The sequence shown here is derived from an EMBL/GenBank/DDBJ whole genome shotgun (WGS) entry which is preliminary data.</text>
</comment>
<gene>
    <name evidence="2" type="ORF">HMN09_00935300</name>
</gene>
<evidence type="ECO:0000313" key="3">
    <source>
        <dbReference type="Proteomes" id="UP000613580"/>
    </source>
</evidence>
<protein>
    <recommendedName>
        <fullName evidence="1">Jacalin-type lectin domain-containing protein</fullName>
    </recommendedName>
</protein>
<evidence type="ECO:0000259" key="1">
    <source>
        <dbReference type="Pfam" id="PF01419"/>
    </source>
</evidence>
<dbReference type="InterPro" id="IPR001229">
    <property type="entry name" value="Jacalin-like_lectin_dom"/>
</dbReference>
<feature type="domain" description="Jacalin-type lectin" evidence="1">
    <location>
        <begin position="54"/>
        <end position="175"/>
    </location>
</feature>
<accession>A0A8H6SIZ3</accession>
<dbReference type="Pfam" id="PF01419">
    <property type="entry name" value="Jacalin"/>
    <property type="match status" value="1"/>
</dbReference>
<dbReference type="EMBL" id="JACAZE010000013">
    <property type="protein sequence ID" value="KAF7300508.1"/>
    <property type="molecule type" value="Genomic_DNA"/>
</dbReference>
<dbReference type="SUPFAM" id="SSF51101">
    <property type="entry name" value="Mannose-binding lectins"/>
    <property type="match status" value="1"/>
</dbReference>
<dbReference type="Gene3D" id="2.100.10.30">
    <property type="entry name" value="Jacalin-like lectin domain"/>
    <property type="match status" value="1"/>
</dbReference>
<sequence>MAPPSAPAPARKVVLLQVPPGGIVGGHREEKYLFNDLQSVYNGGTSPDALLSLGASPIKEITVVWNEVVEGLSVTYRGPNGTGTVIRTHGTSPSCTDHGIEKYTIRINSSETIKEISTRAGATRWGTRVCEISFRIFDETKKTFRTAGPFGGDSYQGKPATHVAWSGHFAAFGGYAVDSPQSIAKAKESGNDSVGLYGLVFHEVEFHKKH</sequence>
<organism evidence="2 3">
    <name type="scientific">Mycena chlorophos</name>
    <name type="common">Agaric fungus</name>
    <name type="synonym">Agaricus chlorophos</name>
    <dbReference type="NCBI Taxonomy" id="658473"/>
    <lineage>
        <taxon>Eukaryota</taxon>
        <taxon>Fungi</taxon>
        <taxon>Dikarya</taxon>
        <taxon>Basidiomycota</taxon>
        <taxon>Agaricomycotina</taxon>
        <taxon>Agaricomycetes</taxon>
        <taxon>Agaricomycetidae</taxon>
        <taxon>Agaricales</taxon>
        <taxon>Marasmiineae</taxon>
        <taxon>Mycenaceae</taxon>
        <taxon>Mycena</taxon>
    </lineage>
</organism>
<dbReference type="AlphaFoldDB" id="A0A8H6SIZ3"/>
<name>A0A8H6SIZ3_MYCCL</name>
<reference evidence="2" key="1">
    <citation type="submission" date="2020-05" db="EMBL/GenBank/DDBJ databases">
        <title>Mycena genomes resolve the evolution of fungal bioluminescence.</title>
        <authorList>
            <person name="Tsai I.J."/>
        </authorList>
    </citation>
    <scope>NUCLEOTIDE SEQUENCE</scope>
    <source>
        <strain evidence="2">110903Hualien_Pintung</strain>
    </source>
</reference>
<evidence type="ECO:0000313" key="2">
    <source>
        <dbReference type="EMBL" id="KAF7300508.1"/>
    </source>
</evidence>
<dbReference type="InterPro" id="IPR036404">
    <property type="entry name" value="Jacalin-like_lectin_dom_sf"/>
</dbReference>
<dbReference type="Proteomes" id="UP000613580">
    <property type="component" value="Unassembled WGS sequence"/>
</dbReference>
<keyword evidence="3" id="KW-1185">Reference proteome</keyword>